<dbReference type="Gene3D" id="3.40.190.10">
    <property type="entry name" value="Periplasmic binding protein-like II"/>
    <property type="match status" value="1"/>
</dbReference>
<evidence type="ECO:0000313" key="6">
    <source>
        <dbReference type="Proteomes" id="UP000609874"/>
    </source>
</evidence>
<name>A0ABR8UT49_9MICC</name>
<dbReference type="Gene3D" id="3.10.105.10">
    <property type="entry name" value="Dipeptide-binding Protein, Domain 3"/>
    <property type="match status" value="1"/>
</dbReference>
<dbReference type="InterPro" id="IPR039424">
    <property type="entry name" value="SBP_5"/>
</dbReference>
<keyword evidence="6" id="KW-1185">Reference proteome</keyword>
<evidence type="ECO:0000256" key="1">
    <source>
        <dbReference type="ARBA" id="ARBA00005695"/>
    </source>
</evidence>
<dbReference type="EMBL" id="JACSQD010000004">
    <property type="protein sequence ID" value="MBD7995756.1"/>
    <property type="molecule type" value="Genomic_DNA"/>
</dbReference>
<evidence type="ECO:0000313" key="5">
    <source>
        <dbReference type="EMBL" id="MBD7995756.1"/>
    </source>
</evidence>
<dbReference type="PIRSF" id="PIRSF002741">
    <property type="entry name" value="MppA"/>
    <property type="match status" value="1"/>
</dbReference>
<reference evidence="5 6" key="1">
    <citation type="submission" date="2020-08" db="EMBL/GenBank/DDBJ databases">
        <title>A Genomic Blueprint of the Chicken Gut Microbiome.</title>
        <authorList>
            <person name="Gilroy R."/>
            <person name="Ravi A."/>
            <person name="Getino M."/>
            <person name="Pursley I."/>
            <person name="Horton D.L."/>
            <person name="Alikhan N.-F."/>
            <person name="Baker D."/>
            <person name="Gharbi K."/>
            <person name="Hall N."/>
            <person name="Watson M."/>
            <person name="Adriaenssens E.M."/>
            <person name="Foster-Nyarko E."/>
            <person name="Jarju S."/>
            <person name="Secka A."/>
            <person name="Antonio M."/>
            <person name="Oren A."/>
            <person name="Chaudhuri R."/>
            <person name="La Ragione R.M."/>
            <person name="Hildebrand F."/>
            <person name="Pallen M.J."/>
        </authorList>
    </citation>
    <scope>NUCLEOTIDE SEQUENCE [LARGE SCALE GENOMIC DNA]</scope>
    <source>
        <strain evidence="5 6">Sa2CUA1</strain>
    </source>
</reference>
<keyword evidence="3" id="KW-0732">Signal</keyword>
<dbReference type="CDD" id="cd00995">
    <property type="entry name" value="PBP2_NikA_DppA_OppA_like"/>
    <property type="match status" value="1"/>
</dbReference>
<evidence type="ECO:0000256" key="2">
    <source>
        <dbReference type="ARBA" id="ARBA00022448"/>
    </source>
</evidence>
<dbReference type="Gene3D" id="3.90.76.10">
    <property type="entry name" value="Dipeptide-binding Protein, Domain 1"/>
    <property type="match status" value="1"/>
</dbReference>
<organism evidence="5 6">
    <name type="scientific">Arthrobacter gallicola</name>
    <dbReference type="NCBI Taxonomy" id="2762225"/>
    <lineage>
        <taxon>Bacteria</taxon>
        <taxon>Bacillati</taxon>
        <taxon>Actinomycetota</taxon>
        <taxon>Actinomycetes</taxon>
        <taxon>Micrococcales</taxon>
        <taxon>Micrococcaceae</taxon>
        <taxon>Arthrobacter</taxon>
    </lineage>
</organism>
<proteinExistence type="inferred from homology"/>
<feature type="domain" description="Solute-binding protein family 5" evidence="4">
    <location>
        <begin position="99"/>
        <end position="447"/>
    </location>
</feature>
<comment type="similarity">
    <text evidence="1">Belongs to the bacterial solute-binding protein 5 family.</text>
</comment>
<dbReference type="Pfam" id="PF00496">
    <property type="entry name" value="SBP_bac_5"/>
    <property type="match status" value="1"/>
</dbReference>
<accession>A0ABR8UT49</accession>
<protein>
    <submittedName>
        <fullName evidence="5">ABC transporter substrate-binding protein</fullName>
    </submittedName>
</protein>
<keyword evidence="2" id="KW-0813">Transport</keyword>
<dbReference type="RefSeq" id="WP_191808049.1">
    <property type="nucleotide sequence ID" value="NZ_JACSQD010000004.1"/>
</dbReference>
<dbReference type="InterPro" id="IPR000914">
    <property type="entry name" value="SBP_5_dom"/>
</dbReference>
<dbReference type="Proteomes" id="UP000609874">
    <property type="component" value="Unassembled WGS sequence"/>
</dbReference>
<sequence>MKNSGHRATVKALSTGVVALLLLTGCTSRTPEQSAAPAIDPESLVTSLAAGKTAVDDVTWGLVEGEPRSLVPGADYNFIQPNLCDSLLRVQPDFTIDAGIAERADWVDPVTFVIDIRPGVTFWDGSPVTPGDVVYSLQRHHLDVTSAFFGAFVLVAPEGGIEITGENQVTIHFAAPDSTFRDALSGGAGAVLSKTVSEEQGPALGTSGGDLLCAGPYKLESWTPGSEIVTVANADYWDGAPLVQKLTFKFIPDGTTLTNALLEGDVDGAFNVAPGGRDAFESSDQGRLVVGPSTASFSFGPARDTGAGANPKIRQALSLAIDREQYISTVLNGLGQPQSTFVAPFSWSGSPAADAYQAGYDALEQPETDLDAAKKLVQESGEDTAVPLRLAIPAGNKEFSQTAAIIQNAAQQIGLTVEIDERQAADFAAIFLPDPGPRENIDLVATTGYTETPGVLAYPQLFLLSPDLGGIFNWTGYANPEVTGALQAARTTPDPFGAAEAYTAAQEGFAPDMLQVTLAGAFHTTFLNNRLTGAVTSVAAYASPWALHLGGE</sequence>
<dbReference type="InterPro" id="IPR030678">
    <property type="entry name" value="Peptide/Ni-bd"/>
</dbReference>
<dbReference type="PROSITE" id="PS51257">
    <property type="entry name" value="PROKAR_LIPOPROTEIN"/>
    <property type="match status" value="1"/>
</dbReference>
<evidence type="ECO:0000256" key="3">
    <source>
        <dbReference type="ARBA" id="ARBA00022729"/>
    </source>
</evidence>
<gene>
    <name evidence="5" type="ORF">H9639_10645</name>
</gene>
<evidence type="ECO:0000259" key="4">
    <source>
        <dbReference type="Pfam" id="PF00496"/>
    </source>
</evidence>
<dbReference type="PANTHER" id="PTHR30290">
    <property type="entry name" value="PERIPLASMIC BINDING COMPONENT OF ABC TRANSPORTER"/>
    <property type="match status" value="1"/>
</dbReference>
<comment type="caution">
    <text evidence="5">The sequence shown here is derived from an EMBL/GenBank/DDBJ whole genome shotgun (WGS) entry which is preliminary data.</text>
</comment>
<dbReference type="SUPFAM" id="SSF53850">
    <property type="entry name" value="Periplasmic binding protein-like II"/>
    <property type="match status" value="1"/>
</dbReference>
<dbReference type="PANTHER" id="PTHR30290:SF9">
    <property type="entry name" value="OLIGOPEPTIDE-BINDING PROTEIN APPA"/>
    <property type="match status" value="1"/>
</dbReference>